<dbReference type="GO" id="GO:0007606">
    <property type="term" value="P:sensory perception of chemical stimulus"/>
    <property type="evidence" value="ECO:0007669"/>
    <property type="project" value="InterPro"/>
</dbReference>
<reference evidence="3" key="1">
    <citation type="submission" date="2023-10" db="EMBL/GenBank/DDBJ databases">
        <title>Genome assembly of Pristionchus species.</title>
        <authorList>
            <person name="Yoshida K."/>
            <person name="Sommer R.J."/>
        </authorList>
    </citation>
    <scope>NUCLEOTIDE SEQUENCE</scope>
    <source>
        <strain evidence="3">RS5133</strain>
    </source>
</reference>
<evidence type="ECO:0000313" key="3">
    <source>
        <dbReference type="EMBL" id="GMT18428.1"/>
    </source>
</evidence>
<keyword evidence="2" id="KW-0472">Membrane</keyword>
<keyword evidence="4" id="KW-1185">Reference proteome</keyword>
<dbReference type="InterPro" id="IPR052860">
    <property type="entry name" value="NRL-GPCR1"/>
</dbReference>
<evidence type="ECO:0000256" key="1">
    <source>
        <dbReference type="ARBA" id="ARBA00006803"/>
    </source>
</evidence>
<dbReference type="PANTHER" id="PTHR47521:SF7">
    <property type="entry name" value="SERPENTINE RECEPTOR CLASS EPSILON-6"/>
    <property type="match status" value="1"/>
</dbReference>
<feature type="transmembrane region" description="Helical" evidence="2">
    <location>
        <begin position="118"/>
        <end position="139"/>
    </location>
</feature>
<sequence>SSILIVAFDRLIATQVWSWYESQASSTMLFFIAQEFFMFLITSNVSALLVYGERIPFANLKIFPGYITIQTMAYMIVYRRNLSEVRILKKGAVIHSYSLARTYQLNENITVMKMLLRIAGPMVASATPAILFFNIFVFVSPNMGYDGIRYFSVEMYDLWLAM</sequence>
<keyword evidence="2" id="KW-0812">Transmembrane</keyword>
<keyword evidence="2" id="KW-1133">Transmembrane helix</keyword>
<gene>
    <name evidence="3" type="ORF">PFISCL1PPCAC_9725</name>
</gene>
<dbReference type="InterPro" id="IPR004151">
    <property type="entry name" value="7TM_GPCR_serpentine_rcpt_Sre"/>
</dbReference>
<feature type="non-terminal residue" evidence="3">
    <location>
        <position position="1"/>
    </location>
</feature>
<dbReference type="Pfam" id="PF03125">
    <property type="entry name" value="Sre"/>
    <property type="match status" value="1"/>
</dbReference>
<dbReference type="Proteomes" id="UP001432322">
    <property type="component" value="Unassembled WGS sequence"/>
</dbReference>
<organism evidence="3 4">
    <name type="scientific">Pristionchus fissidentatus</name>
    <dbReference type="NCBI Taxonomy" id="1538716"/>
    <lineage>
        <taxon>Eukaryota</taxon>
        <taxon>Metazoa</taxon>
        <taxon>Ecdysozoa</taxon>
        <taxon>Nematoda</taxon>
        <taxon>Chromadorea</taxon>
        <taxon>Rhabditida</taxon>
        <taxon>Rhabditina</taxon>
        <taxon>Diplogasteromorpha</taxon>
        <taxon>Diplogasteroidea</taxon>
        <taxon>Neodiplogasteridae</taxon>
        <taxon>Pristionchus</taxon>
    </lineage>
</organism>
<dbReference type="AlphaFoldDB" id="A0AAV5VJK1"/>
<evidence type="ECO:0000256" key="2">
    <source>
        <dbReference type="SAM" id="Phobius"/>
    </source>
</evidence>
<name>A0AAV5VJK1_9BILA</name>
<comment type="similarity">
    <text evidence="1">Belongs to the nematode receptor-like protein sre family.</text>
</comment>
<protein>
    <recommendedName>
        <fullName evidence="5">G protein-coupled receptor</fullName>
    </recommendedName>
</protein>
<dbReference type="GO" id="GO:0016020">
    <property type="term" value="C:membrane"/>
    <property type="evidence" value="ECO:0007669"/>
    <property type="project" value="InterPro"/>
</dbReference>
<comment type="caution">
    <text evidence="3">The sequence shown here is derived from an EMBL/GenBank/DDBJ whole genome shotgun (WGS) entry which is preliminary data.</text>
</comment>
<feature type="transmembrane region" description="Helical" evidence="2">
    <location>
        <begin position="58"/>
        <end position="77"/>
    </location>
</feature>
<dbReference type="EMBL" id="BTSY01000003">
    <property type="protein sequence ID" value="GMT18428.1"/>
    <property type="molecule type" value="Genomic_DNA"/>
</dbReference>
<proteinExistence type="inferred from homology"/>
<dbReference type="PANTHER" id="PTHR47521">
    <property type="entry name" value="SERPENTINE RECEPTOR, CLASS E (EPSILON)-RELATED"/>
    <property type="match status" value="1"/>
</dbReference>
<evidence type="ECO:0000313" key="4">
    <source>
        <dbReference type="Proteomes" id="UP001432322"/>
    </source>
</evidence>
<accession>A0AAV5VJK1</accession>
<feature type="transmembrane region" description="Helical" evidence="2">
    <location>
        <begin position="28"/>
        <end position="51"/>
    </location>
</feature>
<feature type="non-terminal residue" evidence="3">
    <location>
        <position position="162"/>
    </location>
</feature>
<evidence type="ECO:0008006" key="5">
    <source>
        <dbReference type="Google" id="ProtNLM"/>
    </source>
</evidence>